<feature type="region of interest" description="Disordered" evidence="3">
    <location>
        <begin position="755"/>
        <end position="810"/>
    </location>
</feature>
<dbReference type="OrthoDB" id="2228at2759"/>
<dbReference type="AlphaFoldDB" id="A0A8H7RTR9"/>
<reference evidence="4 5" key="1">
    <citation type="submission" date="2020-12" db="EMBL/GenBank/DDBJ databases">
        <title>Metabolic potential, ecology and presence of endohyphal bacteria is reflected in genomic diversity of Mucoromycotina.</title>
        <authorList>
            <person name="Muszewska A."/>
            <person name="Okrasinska A."/>
            <person name="Steczkiewicz K."/>
            <person name="Drgas O."/>
            <person name="Orlowska M."/>
            <person name="Perlinska-Lenart U."/>
            <person name="Aleksandrzak-Piekarczyk T."/>
            <person name="Szatraj K."/>
            <person name="Zielenkiewicz U."/>
            <person name="Pilsyk S."/>
            <person name="Malc E."/>
            <person name="Mieczkowski P."/>
            <person name="Kruszewska J.S."/>
            <person name="Biernat P."/>
            <person name="Pawlowska J."/>
        </authorList>
    </citation>
    <scope>NUCLEOTIDE SEQUENCE [LARGE SCALE GENOMIC DNA]</scope>
    <source>
        <strain evidence="4 5">CBS 142.35</strain>
    </source>
</reference>
<organism evidence="4 5">
    <name type="scientific">Circinella minor</name>
    <dbReference type="NCBI Taxonomy" id="1195481"/>
    <lineage>
        <taxon>Eukaryota</taxon>
        <taxon>Fungi</taxon>
        <taxon>Fungi incertae sedis</taxon>
        <taxon>Mucoromycota</taxon>
        <taxon>Mucoromycotina</taxon>
        <taxon>Mucoromycetes</taxon>
        <taxon>Mucorales</taxon>
        <taxon>Lichtheimiaceae</taxon>
        <taxon>Circinella</taxon>
    </lineage>
</organism>
<dbReference type="PANTHER" id="PTHR11679">
    <property type="entry name" value="VESICLE PROTEIN SORTING-ASSOCIATED"/>
    <property type="match status" value="1"/>
</dbReference>
<sequence length="810" mass="91197">MFLRPIIKNTTMRFNNTLRRHYASSNSHGGGSFYYRYGTPLVKCTVLASATTMGYQLLWQHLEYQEYRDESEKQINELENRIKSLEESLMDSIKAVPGKWKIVVVDSKSTRILNAACKMYDILEENVTLVENIEKQRQPYPTLDAVYFLTPCRESVLRLVDDFAGHNGPIYKAAHIHFTSGLDDQLFTELNKKFKSAGVSDKIQSLKEMYVDFMVKESSVFTVDPISSYISLYGTDHFSKPDQTLKMIAKQLLSVCATLGEDPIIRYQVTENEDPEDHRPRAPPATRQLANILQNEIDDFCQLNKNFPPPRNPPQPRATLLIIDRSLDVNAPILHEFTYQAMINDLLPVQDTEDGTGIKYTYSFNQADGSIDTKDVILDEDDSVYKSIRHLHIAECTDRLIEEFNKFLEENKTAVQSGDRSAPPKDSAKSLKDMKEMLGNLPQFQDMKAKYSTHLSIAQECLSIFEKHKLNSVGNLEQNIATGETPDGETPKTIVLDMVPLLDDPYVSQADKARLLMLYIVSKENGIFDDDKHKLLEHARLKGEYRDAVNNLNLLGVQIIKQRRKTGEKSLRKKKERKRQQDETPYELSRYIPQLKKVMDAQLSNTLEPSQFAFTRQSDMEPSEDGGGVPSNNPGIPQSGVSLRTTKPTWSKKPSSIPGGGVGGGQSRASGAKLIVFVLGSISYSEIRSVYEVADMYNRDVYIGSTNVMRPTQFVKETGELRLATPTIKSFIPPYVPPSPPVSSTKVSSLLTHMPQMHNSNNSNTHLSLSNLSIRSGSGSHTPTSTTTTPDRVDDKTDKKKKKGLKKLFG</sequence>
<proteinExistence type="inferred from homology"/>
<dbReference type="InterPro" id="IPR043127">
    <property type="entry name" value="Sec-1-like_dom3a"/>
</dbReference>
<feature type="coiled-coil region" evidence="2">
    <location>
        <begin position="61"/>
        <end position="95"/>
    </location>
</feature>
<dbReference type="Pfam" id="PF00995">
    <property type="entry name" value="Sec1"/>
    <property type="match status" value="1"/>
</dbReference>
<protein>
    <recommendedName>
        <fullName evidence="6">Sec1-like protein</fullName>
    </recommendedName>
</protein>
<keyword evidence="2" id="KW-0175">Coiled coil</keyword>
<dbReference type="Gene3D" id="3.40.50.1910">
    <property type="match status" value="1"/>
</dbReference>
<dbReference type="InterPro" id="IPR036045">
    <property type="entry name" value="Sec1-like_sf"/>
</dbReference>
<dbReference type="Proteomes" id="UP000646827">
    <property type="component" value="Unassembled WGS sequence"/>
</dbReference>
<dbReference type="Gene3D" id="1.25.40.60">
    <property type="match status" value="1"/>
</dbReference>
<feature type="compositionally biased region" description="Polar residues" evidence="3">
    <location>
        <begin position="630"/>
        <end position="654"/>
    </location>
</feature>
<dbReference type="Gene3D" id="3.90.830.10">
    <property type="entry name" value="Syntaxin Binding Protein 1, Chain A, domain 2"/>
    <property type="match status" value="1"/>
</dbReference>
<evidence type="ECO:0000256" key="3">
    <source>
        <dbReference type="SAM" id="MobiDB-lite"/>
    </source>
</evidence>
<dbReference type="SUPFAM" id="SSF56815">
    <property type="entry name" value="Sec1/munc18-like (SM) proteins"/>
    <property type="match status" value="1"/>
</dbReference>
<dbReference type="GO" id="GO:0016192">
    <property type="term" value="P:vesicle-mediated transport"/>
    <property type="evidence" value="ECO:0007669"/>
    <property type="project" value="InterPro"/>
</dbReference>
<dbReference type="Gene3D" id="3.40.50.2060">
    <property type="match status" value="1"/>
</dbReference>
<dbReference type="EMBL" id="JAEPRB010000331">
    <property type="protein sequence ID" value="KAG2217067.1"/>
    <property type="molecule type" value="Genomic_DNA"/>
</dbReference>
<accession>A0A8H7RTR9</accession>
<comment type="caution">
    <text evidence="4">The sequence shown here is derived from an EMBL/GenBank/DDBJ whole genome shotgun (WGS) entry which is preliminary data.</text>
</comment>
<feature type="compositionally biased region" description="Basic residues" evidence="3">
    <location>
        <begin position="799"/>
        <end position="810"/>
    </location>
</feature>
<dbReference type="InterPro" id="IPR027482">
    <property type="entry name" value="Sec1-like_dom2"/>
</dbReference>
<dbReference type="InterPro" id="IPR043154">
    <property type="entry name" value="Sec-1-like_dom1"/>
</dbReference>
<evidence type="ECO:0000256" key="1">
    <source>
        <dbReference type="ARBA" id="ARBA00009884"/>
    </source>
</evidence>
<dbReference type="InterPro" id="IPR001619">
    <property type="entry name" value="Sec1-like"/>
</dbReference>
<comment type="similarity">
    <text evidence="1">Belongs to the STXBP/unc-18/SEC1 family.</text>
</comment>
<gene>
    <name evidence="4" type="ORF">INT45_014132</name>
</gene>
<evidence type="ECO:0000313" key="4">
    <source>
        <dbReference type="EMBL" id="KAG2217067.1"/>
    </source>
</evidence>
<keyword evidence="5" id="KW-1185">Reference proteome</keyword>
<name>A0A8H7RTR9_9FUNG</name>
<feature type="region of interest" description="Disordered" evidence="3">
    <location>
        <begin position="565"/>
        <end position="587"/>
    </location>
</feature>
<evidence type="ECO:0008006" key="6">
    <source>
        <dbReference type="Google" id="ProtNLM"/>
    </source>
</evidence>
<feature type="region of interest" description="Disordered" evidence="3">
    <location>
        <begin position="617"/>
        <end position="667"/>
    </location>
</feature>
<feature type="compositionally biased region" description="Low complexity" evidence="3">
    <location>
        <begin position="758"/>
        <end position="790"/>
    </location>
</feature>
<evidence type="ECO:0000313" key="5">
    <source>
        <dbReference type="Proteomes" id="UP000646827"/>
    </source>
</evidence>
<evidence type="ECO:0000256" key="2">
    <source>
        <dbReference type="SAM" id="Coils"/>
    </source>
</evidence>